<organism evidence="2 3">
    <name type="scientific">Kaistia nematophila</name>
    <dbReference type="NCBI Taxonomy" id="2994654"/>
    <lineage>
        <taxon>Bacteria</taxon>
        <taxon>Pseudomonadati</taxon>
        <taxon>Pseudomonadota</taxon>
        <taxon>Alphaproteobacteria</taxon>
        <taxon>Hyphomicrobiales</taxon>
        <taxon>Kaistiaceae</taxon>
        <taxon>Kaistia</taxon>
    </lineage>
</organism>
<dbReference type="GO" id="GO:0140625">
    <property type="term" value="F:opioid growth factor receptor activity"/>
    <property type="evidence" value="ECO:0007669"/>
    <property type="project" value="InterPro"/>
</dbReference>
<accession>A0A9X3E309</accession>
<keyword evidence="3" id="KW-1185">Reference proteome</keyword>
<dbReference type="PANTHER" id="PTHR14015:SF2">
    <property type="entry name" value="OPIOID GROWTH FACTOR RECEPTOR (OGFR) CONSERVED DOMAIN-CONTAINING PROTEIN"/>
    <property type="match status" value="1"/>
</dbReference>
<dbReference type="Pfam" id="PF04664">
    <property type="entry name" value="OGFr_N"/>
    <property type="match status" value="1"/>
</dbReference>
<dbReference type="Proteomes" id="UP001144805">
    <property type="component" value="Unassembled WGS sequence"/>
</dbReference>
<evidence type="ECO:0000259" key="1">
    <source>
        <dbReference type="Pfam" id="PF04664"/>
    </source>
</evidence>
<dbReference type="EMBL" id="JAPKNK010000006">
    <property type="protein sequence ID" value="MCX5570554.1"/>
    <property type="molecule type" value="Genomic_DNA"/>
</dbReference>
<sequence length="174" mass="19771">MTTAESALVRFHAGVATDSEGRRIAEILAWGDDDLERVHDYIQWLFPLPERSGFNPYAPILTPSDIAAFRERADLRNSLYRALQRLLAFYGFAEVKTEDGLEISRTAEFPQKARNWLRPGNHNLLRISRILRALTLLGLEREARSFLAALEALHAEAADQLGPVAIAYWRRAVR</sequence>
<dbReference type="PANTHER" id="PTHR14015">
    <property type="entry name" value="OPIOID GROWTH FACTOR RECEPTOR OGFR ZETA-TYPE OPIOID RECEPTOR"/>
    <property type="match status" value="1"/>
</dbReference>
<reference evidence="2" key="1">
    <citation type="submission" date="2022-11" db="EMBL/GenBank/DDBJ databases">
        <title>Biodiversity and phylogenetic relationships of bacteria.</title>
        <authorList>
            <person name="Machado R.A.R."/>
            <person name="Bhat A."/>
            <person name="Loulou A."/>
            <person name="Kallel S."/>
        </authorList>
    </citation>
    <scope>NUCLEOTIDE SEQUENCE</scope>
    <source>
        <strain evidence="2">K-TC2</strain>
    </source>
</reference>
<dbReference type="GO" id="GO:0016020">
    <property type="term" value="C:membrane"/>
    <property type="evidence" value="ECO:0007669"/>
    <property type="project" value="InterPro"/>
</dbReference>
<dbReference type="InterPro" id="IPR039574">
    <property type="entry name" value="OGFr"/>
</dbReference>
<name>A0A9X3E309_9HYPH</name>
<gene>
    <name evidence="2" type="ORF">OSH07_15195</name>
</gene>
<evidence type="ECO:0000313" key="3">
    <source>
        <dbReference type="Proteomes" id="UP001144805"/>
    </source>
</evidence>
<evidence type="ECO:0000313" key="2">
    <source>
        <dbReference type="EMBL" id="MCX5570554.1"/>
    </source>
</evidence>
<proteinExistence type="predicted"/>
<dbReference type="InterPro" id="IPR006757">
    <property type="entry name" value="OGF_rcpt"/>
</dbReference>
<comment type="caution">
    <text evidence="2">The sequence shown here is derived from an EMBL/GenBank/DDBJ whole genome shotgun (WGS) entry which is preliminary data.</text>
</comment>
<protein>
    <submittedName>
        <fullName evidence="2">Opioid growth factor receptor-related protein</fullName>
    </submittedName>
</protein>
<dbReference type="RefSeq" id="WP_266339518.1">
    <property type="nucleotide sequence ID" value="NZ_JAPKNK010000006.1"/>
</dbReference>
<dbReference type="AlphaFoldDB" id="A0A9X3E309"/>
<keyword evidence="2" id="KW-0675">Receptor</keyword>
<feature type="domain" description="Opioid growth factor receptor (OGFr) conserved" evidence="1">
    <location>
        <begin position="30"/>
        <end position="170"/>
    </location>
</feature>